<name>A0A5C4UEX2_9ACTN</name>
<dbReference type="AlphaFoldDB" id="A0A5C4UEX2"/>
<feature type="non-terminal residue" evidence="6">
    <location>
        <position position="562"/>
    </location>
</feature>
<feature type="region of interest" description="Disordered" evidence="4">
    <location>
        <begin position="462"/>
        <end position="482"/>
    </location>
</feature>
<dbReference type="PANTHER" id="PTHR43775">
    <property type="entry name" value="FATTY ACID SYNTHASE"/>
    <property type="match status" value="1"/>
</dbReference>
<evidence type="ECO:0000256" key="1">
    <source>
        <dbReference type="ARBA" id="ARBA00022679"/>
    </source>
</evidence>
<dbReference type="GO" id="GO:0004315">
    <property type="term" value="F:3-oxoacyl-[acyl-carrier-protein] synthase activity"/>
    <property type="evidence" value="ECO:0007669"/>
    <property type="project" value="InterPro"/>
</dbReference>
<dbReference type="SUPFAM" id="SSF53901">
    <property type="entry name" value="Thiolase-like"/>
    <property type="match status" value="1"/>
</dbReference>
<keyword evidence="3" id="KW-0012">Acyltransferase</keyword>
<dbReference type="InterPro" id="IPR016039">
    <property type="entry name" value="Thiolase-like"/>
</dbReference>
<feature type="domain" description="Ketosynthase family 3 (KS3)" evidence="5">
    <location>
        <begin position="35"/>
        <end position="460"/>
    </location>
</feature>
<dbReference type="Pfam" id="PF16197">
    <property type="entry name" value="KAsynt_C_assoc"/>
    <property type="match status" value="1"/>
</dbReference>
<evidence type="ECO:0000256" key="3">
    <source>
        <dbReference type="ARBA" id="ARBA00023315"/>
    </source>
</evidence>
<organism evidence="6 7">
    <name type="scientific">Streptomyces sedi</name>
    <dbReference type="NCBI Taxonomy" id="555059"/>
    <lineage>
        <taxon>Bacteria</taxon>
        <taxon>Bacillati</taxon>
        <taxon>Actinomycetota</taxon>
        <taxon>Actinomycetes</taxon>
        <taxon>Kitasatosporales</taxon>
        <taxon>Streptomycetaceae</taxon>
        <taxon>Streptomyces</taxon>
    </lineage>
</organism>
<dbReference type="InterPro" id="IPR014031">
    <property type="entry name" value="Ketoacyl_synth_C"/>
</dbReference>
<evidence type="ECO:0000313" key="6">
    <source>
        <dbReference type="EMBL" id="TNM21759.1"/>
    </source>
</evidence>
<dbReference type="PROSITE" id="PS00606">
    <property type="entry name" value="KS3_1"/>
    <property type="match status" value="1"/>
</dbReference>
<dbReference type="InterPro" id="IPR032821">
    <property type="entry name" value="PKS_assoc"/>
</dbReference>
<dbReference type="EMBL" id="VDGT01000051">
    <property type="protein sequence ID" value="TNM21759.1"/>
    <property type="molecule type" value="Genomic_DNA"/>
</dbReference>
<dbReference type="OrthoDB" id="9778690at2"/>
<dbReference type="RefSeq" id="WP_139650314.1">
    <property type="nucleotide sequence ID" value="NZ_VDGT01000051.1"/>
</dbReference>
<dbReference type="PROSITE" id="PS52004">
    <property type="entry name" value="KS3_2"/>
    <property type="match status" value="1"/>
</dbReference>
<gene>
    <name evidence="6" type="ORF">FH715_27990</name>
</gene>
<keyword evidence="1" id="KW-0808">Transferase</keyword>
<dbReference type="CDD" id="cd00833">
    <property type="entry name" value="PKS"/>
    <property type="match status" value="1"/>
</dbReference>
<sequence length="562" mass="58871">MVNDQEKKILDYSKRLMTELLSTRERLKTVEDKIREPIAIVGMACRYPGGVDSPEDLWSLVAEGRDAVSEFPTDRGWDVDGLYDPDPDSPGTSYTRHGGFLPGLADFDAGLFGISPREALAMDPQQRLLLETAWELFERSGIDPLSLGGVPAGVFVGSMGSEYGNTTAPGENGEGFAVTGTAASVISGRLAYTFGLEGPAVTVDTACSSSLVAMHQAVQALRSDECSLAVAGGVSVLVSPMAFVEFSRQRGLAADGRCKAFSGAADGAGWGEGVGLVLLERLSDARRNGHRVLAVVRGSAINQDGASNGLTAPNGPSQQRVIRQALTAAGLEPGQIDVVEAHGTGTTLGDPIEAQALLATYGQERPEGRPLWLGSIKSNIAHTQAAAGVAGVIKMVMAMEHGLLPRTLHVDEPSPHVDWSAGAVELLAEARPWPEGDQPRRAAVSSFGISGTNAHLIVEQAPPDAPEETAPDAGEPTGGHANLVGTKVPWVISARSEAALREQVERLKTHLTTHPDAGVVDVAFSLATTRAHLPHRAVLVADDREGLVRSLGVLAEGVSGGD</sequence>
<dbReference type="InterPro" id="IPR050091">
    <property type="entry name" value="PKS_NRPS_Biosynth_Enz"/>
</dbReference>
<dbReference type="GO" id="GO:0033068">
    <property type="term" value="P:macrolide biosynthetic process"/>
    <property type="evidence" value="ECO:0007669"/>
    <property type="project" value="UniProtKB-ARBA"/>
</dbReference>
<evidence type="ECO:0000313" key="7">
    <source>
        <dbReference type="Proteomes" id="UP000311713"/>
    </source>
</evidence>
<keyword evidence="7" id="KW-1185">Reference proteome</keyword>
<evidence type="ECO:0000256" key="2">
    <source>
        <dbReference type="ARBA" id="ARBA00023268"/>
    </source>
</evidence>
<dbReference type="InterPro" id="IPR014030">
    <property type="entry name" value="Ketoacyl_synth_N"/>
</dbReference>
<dbReference type="GO" id="GO:0004312">
    <property type="term" value="F:fatty acid synthase activity"/>
    <property type="evidence" value="ECO:0007669"/>
    <property type="project" value="TreeGrafter"/>
</dbReference>
<comment type="caution">
    <text evidence="6">The sequence shown here is derived from an EMBL/GenBank/DDBJ whole genome shotgun (WGS) entry which is preliminary data.</text>
</comment>
<protein>
    <submittedName>
        <fullName evidence="6">Type I polyketide synthase</fullName>
    </submittedName>
</protein>
<dbReference type="InterPro" id="IPR018201">
    <property type="entry name" value="Ketoacyl_synth_AS"/>
</dbReference>
<dbReference type="InterPro" id="IPR020841">
    <property type="entry name" value="PKS_Beta-ketoAc_synthase_dom"/>
</dbReference>
<dbReference type="FunFam" id="3.40.47.10:FF:000019">
    <property type="entry name" value="Polyketide synthase type I"/>
    <property type="match status" value="1"/>
</dbReference>
<dbReference type="GO" id="GO:0031177">
    <property type="term" value="F:phosphopantetheine binding"/>
    <property type="evidence" value="ECO:0007669"/>
    <property type="project" value="UniProtKB-ARBA"/>
</dbReference>
<dbReference type="PANTHER" id="PTHR43775:SF51">
    <property type="entry name" value="INACTIVE PHENOLPHTHIOCEROL SYNTHESIS POLYKETIDE SYNTHASE TYPE I PKS1-RELATED"/>
    <property type="match status" value="1"/>
</dbReference>
<evidence type="ECO:0000259" key="5">
    <source>
        <dbReference type="PROSITE" id="PS52004"/>
    </source>
</evidence>
<keyword evidence="2" id="KW-0511">Multifunctional enzyme</keyword>
<dbReference type="Gene3D" id="3.30.70.3290">
    <property type="match status" value="1"/>
</dbReference>
<dbReference type="GO" id="GO:0006633">
    <property type="term" value="P:fatty acid biosynthetic process"/>
    <property type="evidence" value="ECO:0007669"/>
    <property type="project" value="InterPro"/>
</dbReference>
<proteinExistence type="predicted"/>
<dbReference type="Pfam" id="PF00109">
    <property type="entry name" value="ketoacyl-synt"/>
    <property type="match status" value="1"/>
</dbReference>
<evidence type="ECO:0000256" key="4">
    <source>
        <dbReference type="SAM" id="MobiDB-lite"/>
    </source>
</evidence>
<reference evidence="6 7" key="1">
    <citation type="submission" date="2019-06" db="EMBL/GenBank/DDBJ databases">
        <title>Draft genome of Streptomyces sedi sp. JCM16909.</title>
        <authorList>
            <person name="Klykleung N."/>
            <person name="Tanasupawat S."/>
            <person name="Kudo T."/>
            <person name="Yuki M."/>
            <person name="Ohkuma M."/>
        </authorList>
    </citation>
    <scope>NUCLEOTIDE SEQUENCE [LARGE SCALE GENOMIC DNA]</scope>
    <source>
        <strain evidence="6 7">JCM 16909</strain>
    </source>
</reference>
<dbReference type="Gene3D" id="3.40.47.10">
    <property type="match status" value="1"/>
</dbReference>
<dbReference type="SMART" id="SM00825">
    <property type="entry name" value="PKS_KS"/>
    <property type="match status" value="1"/>
</dbReference>
<dbReference type="Proteomes" id="UP000311713">
    <property type="component" value="Unassembled WGS sequence"/>
</dbReference>
<dbReference type="Pfam" id="PF02801">
    <property type="entry name" value="Ketoacyl-synt_C"/>
    <property type="match status" value="1"/>
</dbReference>
<accession>A0A5C4UEX2</accession>